<dbReference type="InterPro" id="IPR050330">
    <property type="entry name" value="Bact_OuterMem_StrucFunc"/>
</dbReference>
<organism evidence="7 8">
    <name type="scientific">Leptospira ryugenii</name>
    <dbReference type="NCBI Taxonomy" id="1917863"/>
    <lineage>
        <taxon>Bacteria</taxon>
        <taxon>Pseudomonadati</taxon>
        <taxon>Spirochaetota</taxon>
        <taxon>Spirochaetia</taxon>
        <taxon>Leptospirales</taxon>
        <taxon>Leptospiraceae</taxon>
        <taxon>Leptospira</taxon>
    </lineage>
</organism>
<dbReference type="SUPFAM" id="SSF103088">
    <property type="entry name" value="OmpA-like"/>
    <property type="match status" value="1"/>
</dbReference>
<dbReference type="OrthoDB" id="9809364at2"/>
<dbReference type="Pfam" id="PF07676">
    <property type="entry name" value="PD40"/>
    <property type="match status" value="3"/>
</dbReference>
<reference evidence="7 8" key="1">
    <citation type="submission" date="2018-02" db="EMBL/GenBank/DDBJ databases">
        <title>Novel Leptospira species isolated from soil and water in Japan.</title>
        <authorList>
            <person name="Nakao R."/>
            <person name="Masuzawa T."/>
        </authorList>
    </citation>
    <scope>NUCLEOTIDE SEQUENCE [LARGE SCALE GENOMIC DNA]</scope>
    <source>
        <strain evidence="7 8">YH101</strain>
    </source>
</reference>
<name>A0A2P2E380_9LEPT</name>
<evidence type="ECO:0000256" key="1">
    <source>
        <dbReference type="ARBA" id="ARBA00004442"/>
    </source>
</evidence>
<dbReference type="SUPFAM" id="SSF82171">
    <property type="entry name" value="DPP6 N-terminal domain-like"/>
    <property type="match status" value="1"/>
</dbReference>
<dbReference type="EMBL" id="BFBB01000008">
    <property type="protein sequence ID" value="GBF51348.1"/>
    <property type="molecule type" value="Genomic_DNA"/>
</dbReference>
<comment type="subcellular location">
    <subcellularLocation>
        <location evidence="1">Cell outer membrane</location>
    </subcellularLocation>
</comment>
<dbReference type="Proteomes" id="UP000245133">
    <property type="component" value="Unassembled WGS sequence"/>
</dbReference>
<sequence length="417" mass="47733">MLKVQIFPNIALCFFSLFYSLSAEPSIVIEPIRGNINTRFQEFGPSLSPDAKTLYFYSKRAESLYTQIFRSSLQKDNTWSFPEEVEELNSEFDDQSPFITRDGKMILFSSNRDGATEVSLTDGRKGISRDIYISQWLGTRWSIPLPLPNTINTDQIEENPHMLGDTLLFTRYPFGQPQFAKIYITKRKGNSWTEPVPLPNPINDENATIAAAFNDEGTILFFASNRSGGFGGFDIYMAKVKENQFVDIENLGSEINSASDEAYVIYQQVKKTFLFCRRIEGQSFDIFAAYIPRKPNEIETKLKEDKKVSLENIYFERGSARLKNESTIPLDSVVDYLHENPKVRMKIVGHTDLHGNHDDNLILSRERAQSVRDYLTRKGVEEKRILTEGKGSTQPVSDKLDDESSKKNRRTEFLLVD</sequence>
<evidence type="ECO:0000256" key="2">
    <source>
        <dbReference type="ARBA" id="ARBA00023136"/>
    </source>
</evidence>
<dbReference type="PROSITE" id="PS51123">
    <property type="entry name" value="OMPA_2"/>
    <property type="match status" value="1"/>
</dbReference>
<dbReference type="CDD" id="cd07185">
    <property type="entry name" value="OmpA_C-like"/>
    <property type="match status" value="1"/>
</dbReference>
<dbReference type="Gene3D" id="3.30.1330.60">
    <property type="entry name" value="OmpA-like domain"/>
    <property type="match status" value="1"/>
</dbReference>
<dbReference type="PANTHER" id="PTHR30329:SF21">
    <property type="entry name" value="LIPOPROTEIN YIAD-RELATED"/>
    <property type="match status" value="1"/>
</dbReference>
<evidence type="ECO:0000259" key="6">
    <source>
        <dbReference type="PROSITE" id="PS51123"/>
    </source>
</evidence>
<dbReference type="InterPro" id="IPR006664">
    <property type="entry name" value="OMP_bac"/>
</dbReference>
<evidence type="ECO:0000313" key="7">
    <source>
        <dbReference type="EMBL" id="GBF51348.1"/>
    </source>
</evidence>
<dbReference type="InterPro" id="IPR011659">
    <property type="entry name" value="WD40"/>
</dbReference>
<dbReference type="RefSeq" id="WP_108977696.1">
    <property type="nucleotide sequence ID" value="NZ_BFBB01000008.1"/>
</dbReference>
<feature type="region of interest" description="Disordered" evidence="5">
    <location>
        <begin position="386"/>
        <end position="417"/>
    </location>
</feature>
<dbReference type="PRINTS" id="PR01021">
    <property type="entry name" value="OMPADOMAIN"/>
</dbReference>
<dbReference type="InterPro" id="IPR006665">
    <property type="entry name" value="OmpA-like"/>
</dbReference>
<keyword evidence="2 4" id="KW-0472">Membrane</keyword>
<gene>
    <name evidence="7" type="ORF">LPTSP4_28800</name>
</gene>
<keyword evidence="3" id="KW-0998">Cell outer membrane</keyword>
<dbReference type="PANTHER" id="PTHR30329">
    <property type="entry name" value="STATOR ELEMENT OF FLAGELLAR MOTOR COMPLEX"/>
    <property type="match status" value="1"/>
</dbReference>
<evidence type="ECO:0000256" key="4">
    <source>
        <dbReference type="PROSITE-ProRule" id="PRU00473"/>
    </source>
</evidence>
<evidence type="ECO:0000313" key="8">
    <source>
        <dbReference type="Proteomes" id="UP000245133"/>
    </source>
</evidence>
<dbReference type="GO" id="GO:0009279">
    <property type="term" value="C:cell outer membrane"/>
    <property type="evidence" value="ECO:0007669"/>
    <property type="project" value="UniProtKB-SubCell"/>
</dbReference>
<dbReference type="InterPro" id="IPR036737">
    <property type="entry name" value="OmpA-like_sf"/>
</dbReference>
<dbReference type="Pfam" id="PF00691">
    <property type="entry name" value="OmpA"/>
    <property type="match status" value="1"/>
</dbReference>
<protein>
    <submittedName>
        <fullName evidence="7">OmpA-family protein</fullName>
    </submittedName>
</protein>
<dbReference type="AlphaFoldDB" id="A0A2P2E380"/>
<evidence type="ECO:0000256" key="5">
    <source>
        <dbReference type="SAM" id="MobiDB-lite"/>
    </source>
</evidence>
<keyword evidence="8" id="KW-1185">Reference proteome</keyword>
<comment type="caution">
    <text evidence="7">The sequence shown here is derived from an EMBL/GenBank/DDBJ whole genome shotgun (WGS) entry which is preliminary data.</text>
</comment>
<proteinExistence type="predicted"/>
<dbReference type="Gene3D" id="2.120.10.30">
    <property type="entry name" value="TolB, C-terminal domain"/>
    <property type="match status" value="1"/>
</dbReference>
<accession>A0A2P2E380</accession>
<evidence type="ECO:0000256" key="3">
    <source>
        <dbReference type="ARBA" id="ARBA00023237"/>
    </source>
</evidence>
<feature type="compositionally biased region" description="Basic and acidic residues" evidence="5">
    <location>
        <begin position="398"/>
        <end position="417"/>
    </location>
</feature>
<feature type="domain" description="OmpA-like" evidence="6">
    <location>
        <begin position="304"/>
        <end position="417"/>
    </location>
</feature>
<dbReference type="InterPro" id="IPR011042">
    <property type="entry name" value="6-blade_b-propeller_TolB-like"/>
</dbReference>